<dbReference type="SUPFAM" id="SSF52821">
    <property type="entry name" value="Rhodanese/Cell cycle control phosphatase"/>
    <property type="match status" value="1"/>
</dbReference>
<dbReference type="EMBL" id="CP003630">
    <property type="protein sequence ID" value="AFZ20840.1"/>
    <property type="molecule type" value="Genomic_DNA"/>
</dbReference>
<dbReference type="InterPro" id="IPR052204">
    <property type="entry name" value="PpiC/parvulin_rotamase"/>
</dbReference>
<dbReference type="SMART" id="SM00450">
    <property type="entry name" value="RHOD"/>
    <property type="match status" value="1"/>
</dbReference>
<protein>
    <submittedName>
        <fullName evidence="2">Rhodanese-related sulfurtransferase</fullName>
    </submittedName>
</protein>
<evidence type="ECO:0000313" key="2">
    <source>
        <dbReference type="EMBL" id="AFZ20840.1"/>
    </source>
</evidence>
<dbReference type="PANTHER" id="PTHR43629:SF2">
    <property type="entry name" value="RHODANESE-LIKE_PPIC DOMAIN-CONTAINING PROTEIN 12, CHLOROPLASTIC"/>
    <property type="match status" value="1"/>
</dbReference>
<dbReference type="STRING" id="1173027.Mic7113_5184"/>
<proteinExistence type="predicted"/>
<gene>
    <name evidence="2" type="ORF">Mic7113_5184</name>
</gene>
<sequence>MAHQSFIQPLSEISVEQLRQRLCESSRKIQLIDVREEEEVEIAHLEGFENLPLSAFAEWSSQIHTRFDLDAETLVLCHHGSRSAQMCQWLIHQGFTQVKNIAGGIDAYSLIVDRSIPRY</sequence>
<dbReference type="Gene3D" id="3.40.250.10">
    <property type="entry name" value="Rhodanese-like domain"/>
    <property type="match status" value="1"/>
</dbReference>
<organism evidence="2 3">
    <name type="scientific">Allocoleopsis franciscana PCC 7113</name>
    <dbReference type="NCBI Taxonomy" id="1173027"/>
    <lineage>
        <taxon>Bacteria</taxon>
        <taxon>Bacillati</taxon>
        <taxon>Cyanobacteriota</taxon>
        <taxon>Cyanophyceae</taxon>
        <taxon>Coleofasciculales</taxon>
        <taxon>Coleofasciculaceae</taxon>
        <taxon>Allocoleopsis</taxon>
        <taxon>Allocoleopsis franciscana</taxon>
    </lineage>
</organism>
<keyword evidence="2" id="KW-0808">Transferase</keyword>
<evidence type="ECO:0000259" key="1">
    <source>
        <dbReference type="PROSITE" id="PS50206"/>
    </source>
</evidence>
<dbReference type="RefSeq" id="WP_015184973.1">
    <property type="nucleotide sequence ID" value="NC_019738.1"/>
</dbReference>
<evidence type="ECO:0000313" key="3">
    <source>
        <dbReference type="Proteomes" id="UP000010471"/>
    </source>
</evidence>
<reference evidence="2 3" key="1">
    <citation type="submission" date="2012-06" db="EMBL/GenBank/DDBJ databases">
        <title>Finished chromosome of genome of Microcoleus sp. PCC 7113.</title>
        <authorList>
            <consortium name="US DOE Joint Genome Institute"/>
            <person name="Gugger M."/>
            <person name="Coursin T."/>
            <person name="Rippka R."/>
            <person name="Tandeau De Marsac N."/>
            <person name="Huntemann M."/>
            <person name="Wei C.-L."/>
            <person name="Han J."/>
            <person name="Detter J.C."/>
            <person name="Han C."/>
            <person name="Tapia R."/>
            <person name="Chen A."/>
            <person name="Kyrpides N."/>
            <person name="Mavromatis K."/>
            <person name="Markowitz V."/>
            <person name="Szeto E."/>
            <person name="Ivanova N."/>
            <person name="Pagani I."/>
            <person name="Pati A."/>
            <person name="Goodwin L."/>
            <person name="Nordberg H.P."/>
            <person name="Cantor M.N."/>
            <person name="Hua S.X."/>
            <person name="Woyke T."/>
            <person name="Kerfeld C.A."/>
        </authorList>
    </citation>
    <scope>NUCLEOTIDE SEQUENCE [LARGE SCALE GENOMIC DNA]</scope>
    <source>
        <strain evidence="2 3">PCC 7113</strain>
    </source>
</reference>
<dbReference type="Pfam" id="PF00581">
    <property type="entry name" value="Rhodanese"/>
    <property type="match status" value="1"/>
</dbReference>
<keyword evidence="3" id="KW-1185">Reference proteome</keyword>
<feature type="domain" description="Rhodanese" evidence="1">
    <location>
        <begin position="25"/>
        <end position="117"/>
    </location>
</feature>
<dbReference type="eggNOG" id="COG0607">
    <property type="taxonomic scope" value="Bacteria"/>
</dbReference>
<name>K9WK94_9CYAN</name>
<dbReference type="OrthoDB" id="9800872at2"/>
<accession>K9WK94</accession>
<dbReference type="KEGG" id="mic:Mic7113_5184"/>
<dbReference type="PANTHER" id="PTHR43629">
    <property type="entry name" value="PEPTIDYL-PROLYL CIS-TRANS ISOMERASE"/>
    <property type="match status" value="1"/>
</dbReference>
<dbReference type="AlphaFoldDB" id="K9WK94"/>
<dbReference type="PROSITE" id="PS50206">
    <property type="entry name" value="RHODANESE_3"/>
    <property type="match status" value="1"/>
</dbReference>
<dbReference type="GO" id="GO:0016740">
    <property type="term" value="F:transferase activity"/>
    <property type="evidence" value="ECO:0007669"/>
    <property type="project" value="UniProtKB-KW"/>
</dbReference>
<dbReference type="InterPro" id="IPR036873">
    <property type="entry name" value="Rhodanese-like_dom_sf"/>
</dbReference>
<dbReference type="Proteomes" id="UP000010471">
    <property type="component" value="Chromosome"/>
</dbReference>
<dbReference type="HOGENOM" id="CLU_089574_13_3_3"/>
<dbReference type="InterPro" id="IPR001763">
    <property type="entry name" value="Rhodanese-like_dom"/>
</dbReference>